<dbReference type="AlphaFoldDB" id="A0A2P7PZ57"/>
<comment type="caution">
    <text evidence="22">The sequence shown here is derived from an EMBL/GenBank/DDBJ whole genome shotgun (WGS) entry which is preliminary data.</text>
</comment>
<dbReference type="GO" id="GO:0017111">
    <property type="term" value="F:ribonucleoside triphosphate phosphatase activity"/>
    <property type="evidence" value="ECO:0007669"/>
    <property type="project" value="InterPro"/>
</dbReference>
<name>A0A2P7PZ57_9FIRM</name>
<dbReference type="HAMAP" id="MF_01405">
    <property type="entry name" value="Non_canon_purine_NTPase"/>
    <property type="match status" value="1"/>
</dbReference>
<evidence type="ECO:0000313" key="23">
    <source>
        <dbReference type="Proteomes" id="UP000241434"/>
    </source>
</evidence>
<dbReference type="GO" id="GO:0031125">
    <property type="term" value="P:rRNA 3'-end processing"/>
    <property type="evidence" value="ECO:0007669"/>
    <property type="project" value="UniProtKB-ARBA"/>
</dbReference>
<feature type="binding site" evidence="18">
    <location>
        <position position="309"/>
    </location>
    <ligand>
        <name>Mg(2+)</name>
        <dbReference type="ChEBI" id="CHEBI:18420"/>
    </ligand>
</feature>
<dbReference type="Gene3D" id="3.30.230.70">
    <property type="entry name" value="GHMP Kinase, N-terminal domain"/>
    <property type="match status" value="1"/>
</dbReference>
<feature type="binding site" evidence="18">
    <location>
        <position position="310"/>
    </location>
    <ligand>
        <name>substrate</name>
    </ligand>
</feature>
<dbReference type="PROSITE" id="PS01277">
    <property type="entry name" value="RIBONUCLEASE_PH"/>
    <property type="match status" value="1"/>
</dbReference>
<dbReference type="CDD" id="cd00515">
    <property type="entry name" value="HAM1"/>
    <property type="match status" value="1"/>
</dbReference>
<comment type="cofactor">
    <cofactor evidence="18">
        <name>Mg(2+)</name>
        <dbReference type="ChEBI" id="CHEBI:18420"/>
    </cofactor>
    <text evidence="18">Binds 1 Mg(2+) ion per subunit.</text>
</comment>
<dbReference type="GO" id="GO:0009117">
    <property type="term" value="P:nucleotide metabolic process"/>
    <property type="evidence" value="ECO:0007669"/>
    <property type="project" value="UniProtKB-KW"/>
</dbReference>
<keyword evidence="4 17" id="KW-0698">rRNA processing</keyword>
<evidence type="ECO:0000256" key="12">
    <source>
        <dbReference type="ARBA" id="ARBA00022842"/>
    </source>
</evidence>
<evidence type="ECO:0000256" key="3">
    <source>
        <dbReference type="ARBA" id="ARBA00011738"/>
    </source>
</evidence>
<dbReference type="NCBIfam" id="TIGR00042">
    <property type="entry name" value="RdgB/HAM1 family non-canonical purine NTP pyrophosphatase"/>
    <property type="match status" value="1"/>
</dbReference>
<feature type="binding site" evidence="18">
    <location>
        <begin position="392"/>
        <end position="395"/>
    </location>
    <ligand>
        <name>substrate</name>
    </ligand>
</feature>
<proteinExistence type="inferred from homology"/>
<evidence type="ECO:0000259" key="21">
    <source>
        <dbReference type="Pfam" id="PF03725"/>
    </source>
</evidence>
<feature type="domain" description="Exoribonuclease phosphorolytic" evidence="20">
    <location>
        <begin position="1"/>
        <end position="130"/>
    </location>
</feature>
<keyword evidence="9 18" id="KW-0479">Metal-binding</keyword>
<dbReference type="GO" id="GO:0046872">
    <property type="term" value="F:metal ion binding"/>
    <property type="evidence" value="ECO:0007669"/>
    <property type="project" value="UniProtKB-KW"/>
</dbReference>
<evidence type="ECO:0000256" key="8">
    <source>
        <dbReference type="ARBA" id="ARBA00022695"/>
    </source>
</evidence>
<evidence type="ECO:0000256" key="6">
    <source>
        <dbReference type="ARBA" id="ARBA00022679"/>
    </source>
</evidence>
<dbReference type="InterPro" id="IPR036345">
    <property type="entry name" value="ExoRNase_PH_dom2_sf"/>
</dbReference>
<organism evidence="22 23">
    <name type="scientific">Peptostreptococcus russellii</name>
    <dbReference type="NCBI Taxonomy" id="215200"/>
    <lineage>
        <taxon>Bacteria</taxon>
        <taxon>Bacillati</taxon>
        <taxon>Bacillota</taxon>
        <taxon>Clostridia</taxon>
        <taxon>Peptostreptococcales</taxon>
        <taxon>Peptostreptococcaceae</taxon>
        <taxon>Peptostreptococcus</taxon>
    </lineage>
</organism>
<keyword evidence="13" id="KW-0694">RNA-binding</keyword>
<keyword evidence="11 18" id="KW-0378">Hydrolase</keyword>
<dbReference type="InterPro" id="IPR027408">
    <property type="entry name" value="PNPase/RNase_PH_dom_sf"/>
</dbReference>
<dbReference type="InterPro" id="IPR015847">
    <property type="entry name" value="ExoRNase_PH_dom2"/>
</dbReference>
<dbReference type="InterPro" id="IPR002381">
    <property type="entry name" value="RNase_PH_bac-type"/>
</dbReference>
<evidence type="ECO:0000256" key="19">
    <source>
        <dbReference type="RuleBase" id="RU003781"/>
    </source>
</evidence>
<evidence type="ECO:0000259" key="20">
    <source>
        <dbReference type="Pfam" id="PF01138"/>
    </source>
</evidence>
<comment type="catalytic activity">
    <reaction evidence="17">
        <text>tRNA(n+1) + phosphate = tRNA(n) + a ribonucleoside 5'-diphosphate</text>
        <dbReference type="Rhea" id="RHEA:10628"/>
        <dbReference type="Rhea" id="RHEA-COMP:17343"/>
        <dbReference type="Rhea" id="RHEA-COMP:17344"/>
        <dbReference type="ChEBI" id="CHEBI:43474"/>
        <dbReference type="ChEBI" id="CHEBI:57930"/>
        <dbReference type="ChEBI" id="CHEBI:173114"/>
        <dbReference type="EC" id="2.7.7.56"/>
    </reaction>
</comment>
<keyword evidence="14 18" id="KW-0546">Nucleotide metabolism</keyword>
<dbReference type="GO" id="GO:0035870">
    <property type="term" value="F:dITP diphosphatase activity"/>
    <property type="evidence" value="ECO:0007669"/>
    <property type="project" value="UniProtKB-UniRule"/>
</dbReference>
<dbReference type="Gene3D" id="3.90.950.10">
    <property type="match status" value="1"/>
</dbReference>
<dbReference type="InterPro" id="IPR020922">
    <property type="entry name" value="dITP/XTP_pyrophosphatase"/>
</dbReference>
<dbReference type="Proteomes" id="UP000241434">
    <property type="component" value="Unassembled WGS sequence"/>
</dbReference>
<comment type="function">
    <text evidence="17">Phosphorolytic 3'-5' exoribonuclease that plays an important role in tRNA 3'-end maturation. Removes nucleotide residues following the 3'-CCA terminus of tRNAs; can also add nucleotides to the ends of RNA molecules by using nucleoside diphosphates as substrates, but this may not be physiologically important. Probably plays a role in initiation of 16S rRNA degradation (leading to ribosome degradation) during starvation.</text>
</comment>
<evidence type="ECO:0000256" key="13">
    <source>
        <dbReference type="ARBA" id="ARBA00022884"/>
    </source>
</evidence>
<sequence>MRDVKITRNFTKYSQGSVLIEVGETKVICTASVEDGVPPFLKGTGSGWISAEYSMLPSATQKRKRRDSNKGKVDGRSQEIQRLIGRAIRSVVDLNSLGERTIWIDCDVIQADGGTRTASITGAYVALADALYTLYKNNEIKKMPIHSMMAAISVGVVDGDVRLDICYEEDSNAEVDTNVVMNNRGEFIEIQGTGEERPFTKDELTKILEYAEKGNKELMRKQREILAEVADSIIGREYEREAVIATGNAHKLEEIKKLLSDIDFEIKSLKDLGLENIEIIENGKTFEHNALIKARRIAKETGKISIADDSGIEVDALGKRPGVHSARYSGENASDEENRIKMFKELEGVSMDKRTARFVCVIAVVFPDGKEILSRGVVDGRIAKEERGSHGFGYDCMFIPDGYDKTFGELPSELKNSFSHRSRALEKMKIQLENIIDSRTI</sequence>
<evidence type="ECO:0000256" key="1">
    <source>
        <dbReference type="ARBA" id="ARBA00006678"/>
    </source>
</evidence>
<accession>A0A2P7PZ57</accession>
<dbReference type="NCBIfam" id="TIGR01966">
    <property type="entry name" value="RNasePH"/>
    <property type="match status" value="1"/>
</dbReference>
<comment type="catalytic activity">
    <reaction evidence="15 18">
        <text>dITP + H2O = dIMP + diphosphate + H(+)</text>
        <dbReference type="Rhea" id="RHEA:28342"/>
        <dbReference type="ChEBI" id="CHEBI:15377"/>
        <dbReference type="ChEBI" id="CHEBI:15378"/>
        <dbReference type="ChEBI" id="CHEBI:33019"/>
        <dbReference type="ChEBI" id="CHEBI:61194"/>
        <dbReference type="ChEBI" id="CHEBI:61382"/>
        <dbReference type="EC" id="3.6.1.66"/>
    </reaction>
</comment>
<keyword evidence="5 17" id="KW-0820">tRNA-binding</keyword>
<evidence type="ECO:0000256" key="16">
    <source>
        <dbReference type="ARBA" id="ARBA00052017"/>
    </source>
</evidence>
<dbReference type="SUPFAM" id="SSF55666">
    <property type="entry name" value="Ribonuclease PH domain 2-like"/>
    <property type="match status" value="1"/>
</dbReference>
<evidence type="ECO:0000256" key="17">
    <source>
        <dbReference type="HAMAP-Rule" id="MF_00564"/>
    </source>
</evidence>
<dbReference type="Pfam" id="PF03725">
    <property type="entry name" value="RNase_PH_C"/>
    <property type="match status" value="1"/>
</dbReference>
<dbReference type="InterPro" id="IPR020568">
    <property type="entry name" value="Ribosomal_Su5_D2-typ_SF"/>
</dbReference>
<dbReference type="InterPro" id="IPR018336">
    <property type="entry name" value="RNase_PH_CS"/>
</dbReference>
<dbReference type="EMBL" id="JYGE01000007">
    <property type="protein sequence ID" value="PSJ30980.1"/>
    <property type="molecule type" value="Genomic_DNA"/>
</dbReference>
<keyword evidence="12 18" id="KW-0460">Magnesium</keyword>
<comment type="subunit">
    <text evidence="17">Homohexameric ring arranged as a trimer of dimers.</text>
</comment>
<feature type="binding site" evidence="17">
    <location>
        <position position="76"/>
    </location>
    <ligand>
        <name>phosphate</name>
        <dbReference type="ChEBI" id="CHEBI:43474"/>
        <note>substrate</note>
    </ligand>
</feature>
<evidence type="ECO:0000256" key="4">
    <source>
        <dbReference type="ARBA" id="ARBA00022552"/>
    </source>
</evidence>
<dbReference type="EC" id="3.6.1.66" evidence="18"/>
<dbReference type="FunFam" id="3.30.230.70:FF:000003">
    <property type="entry name" value="Ribonuclease PH"/>
    <property type="match status" value="1"/>
</dbReference>
<dbReference type="GO" id="GO:0000175">
    <property type="term" value="F:3'-5'-RNA exonuclease activity"/>
    <property type="evidence" value="ECO:0007669"/>
    <property type="project" value="UniProtKB-UniRule"/>
</dbReference>
<dbReference type="HAMAP" id="MF_00564">
    <property type="entry name" value="RNase_PH"/>
    <property type="match status" value="1"/>
</dbReference>
<dbReference type="InterPro" id="IPR002637">
    <property type="entry name" value="RdgB/HAM1"/>
</dbReference>
<keyword evidence="8 17" id="KW-0548">Nucleotidyltransferase</keyword>
<dbReference type="EC" id="2.7.7.56" evidence="17"/>
<evidence type="ECO:0000256" key="11">
    <source>
        <dbReference type="ARBA" id="ARBA00022801"/>
    </source>
</evidence>
<dbReference type="FunFam" id="3.90.950.10:FF:000001">
    <property type="entry name" value="dITP/XTP pyrophosphatase"/>
    <property type="match status" value="1"/>
</dbReference>
<evidence type="ECO:0000256" key="15">
    <source>
        <dbReference type="ARBA" id="ARBA00051875"/>
    </source>
</evidence>
<dbReference type="InterPro" id="IPR050080">
    <property type="entry name" value="RNase_PH"/>
</dbReference>
<dbReference type="PANTHER" id="PTHR11953">
    <property type="entry name" value="EXOSOME COMPLEX COMPONENT"/>
    <property type="match status" value="1"/>
</dbReference>
<dbReference type="CDD" id="cd11362">
    <property type="entry name" value="RNase_PH_bact"/>
    <property type="match status" value="1"/>
</dbReference>
<comment type="caution">
    <text evidence="18">Lacks conserved residue(s) required for the propagation of feature annotation.</text>
</comment>
<dbReference type="SUPFAM" id="SSF54211">
    <property type="entry name" value="Ribosomal protein S5 domain 2-like"/>
    <property type="match status" value="1"/>
</dbReference>
<dbReference type="GO" id="GO:0000166">
    <property type="term" value="F:nucleotide binding"/>
    <property type="evidence" value="ECO:0007669"/>
    <property type="project" value="UniProtKB-KW"/>
</dbReference>
<evidence type="ECO:0000256" key="18">
    <source>
        <dbReference type="HAMAP-Rule" id="MF_01405"/>
    </source>
</evidence>
<dbReference type="GO" id="GO:0008033">
    <property type="term" value="P:tRNA processing"/>
    <property type="evidence" value="ECO:0007669"/>
    <property type="project" value="UniProtKB-UniRule"/>
</dbReference>
<feature type="domain" description="Exoribonuclease phosphorolytic" evidence="21">
    <location>
        <begin position="148"/>
        <end position="214"/>
    </location>
</feature>
<dbReference type="InterPro" id="IPR001247">
    <property type="entry name" value="ExoRNase_PH_dom1"/>
</dbReference>
<keyword evidence="6 17" id="KW-0808">Transferase</keyword>
<feature type="binding site" evidence="18">
    <location>
        <position position="415"/>
    </location>
    <ligand>
        <name>substrate</name>
    </ligand>
</feature>
<dbReference type="InterPro" id="IPR029001">
    <property type="entry name" value="ITPase-like_fam"/>
</dbReference>
<dbReference type="Pfam" id="PF01138">
    <property type="entry name" value="RNase_PH"/>
    <property type="match status" value="1"/>
</dbReference>
<comment type="catalytic activity">
    <reaction evidence="18">
        <text>ITP + H2O = IMP + diphosphate + H(+)</text>
        <dbReference type="Rhea" id="RHEA:29399"/>
        <dbReference type="ChEBI" id="CHEBI:15377"/>
        <dbReference type="ChEBI" id="CHEBI:15378"/>
        <dbReference type="ChEBI" id="CHEBI:33019"/>
        <dbReference type="ChEBI" id="CHEBI:58053"/>
        <dbReference type="ChEBI" id="CHEBI:61402"/>
        <dbReference type="EC" id="3.6.1.66"/>
    </reaction>
</comment>
<reference evidence="22" key="1">
    <citation type="thesis" date="2015" institute="Rutgers" country="The State University of New Jersey, 14 College Farm Rd., New Brunswick, NJ, USA">
        <title>Ammonia toxicity in bacteria and its implications for treatment of and resource recovery from highly nitrogenous organic wastes.</title>
        <authorList>
            <person name="Luther A.K."/>
        </authorList>
    </citation>
    <scope>NUCLEOTIDE SEQUENCE</scope>
    <source>
        <strain evidence="22">RT-10B</strain>
    </source>
</reference>
<feature type="binding site" evidence="18">
    <location>
        <begin position="420"/>
        <end position="421"/>
    </location>
    <ligand>
        <name>substrate</name>
    </ligand>
</feature>
<keyword evidence="10 18" id="KW-0547">Nucleotide-binding</keyword>
<evidence type="ECO:0000256" key="9">
    <source>
        <dbReference type="ARBA" id="ARBA00022723"/>
    </source>
</evidence>
<comment type="subunit">
    <text evidence="3 18">Homodimer.</text>
</comment>
<comment type="similarity">
    <text evidence="2 18 19">Belongs to the HAM1 NTPase family.</text>
</comment>
<comment type="function">
    <text evidence="18">Pyrophosphatase that catalyzes the hydrolysis of nucleoside triphosphates to their monophosphate derivatives, with a high preference for the non-canonical purine nucleotides XTP (xanthosine triphosphate), dITP (deoxyinosine triphosphate) and ITP. Seems to function as a house-cleaning enzyme that removes non-canonical purine nucleotides from the nucleotide pool, thus preventing their incorporation into DNA/RNA and avoiding chromosomal lesions.</text>
</comment>
<keyword evidence="7 17" id="KW-0819">tRNA processing</keyword>
<dbReference type="GO" id="GO:0036220">
    <property type="term" value="F:ITP diphosphatase activity"/>
    <property type="evidence" value="ECO:0007669"/>
    <property type="project" value="UniProtKB-UniRule"/>
</dbReference>
<dbReference type="PANTHER" id="PTHR11953:SF0">
    <property type="entry name" value="EXOSOME COMPLEX COMPONENT RRP41"/>
    <property type="match status" value="1"/>
</dbReference>
<dbReference type="GO" id="GO:0036222">
    <property type="term" value="F:XTP diphosphatase activity"/>
    <property type="evidence" value="ECO:0007669"/>
    <property type="project" value="UniProtKB-UniRule"/>
</dbReference>
<evidence type="ECO:0000256" key="14">
    <source>
        <dbReference type="ARBA" id="ARBA00023080"/>
    </source>
</evidence>
<dbReference type="SUPFAM" id="SSF52972">
    <property type="entry name" value="ITPase-like"/>
    <property type="match status" value="1"/>
</dbReference>
<evidence type="ECO:0000256" key="2">
    <source>
        <dbReference type="ARBA" id="ARBA00008023"/>
    </source>
</evidence>
<feature type="binding site" evidence="17">
    <location>
        <begin position="114"/>
        <end position="116"/>
    </location>
    <ligand>
        <name>phosphate</name>
        <dbReference type="ChEBI" id="CHEBI:43474"/>
        <note>substrate</note>
    </ligand>
</feature>
<dbReference type="Pfam" id="PF01725">
    <property type="entry name" value="Ham1p_like"/>
    <property type="match status" value="1"/>
</dbReference>
<comment type="similarity">
    <text evidence="1 17">Belongs to the RNase PH family.</text>
</comment>
<feature type="active site" description="Proton acceptor" evidence="18">
    <location>
        <position position="309"/>
    </location>
</feature>
<evidence type="ECO:0000256" key="10">
    <source>
        <dbReference type="ARBA" id="ARBA00022741"/>
    </source>
</evidence>
<gene>
    <name evidence="17" type="primary">rph</name>
    <name evidence="22" type="ORF">UF10_08855</name>
</gene>
<keyword evidence="23" id="KW-1185">Reference proteome</keyword>
<dbReference type="GO" id="GO:0000049">
    <property type="term" value="F:tRNA binding"/>
    <property type="evidence" value="ECO:0007669"/>
    <property type="project" value="UniProtKB-UniRule"/>
</dbReference>
<dbReference type="GO" id="GO:0016075">
    <property type="term" value="P:rRNA catabolic process"/>
    <property type="evidence" value="ECO:0007669"/>
    <property type="project" value="UniProtKB-UniRule"/>
</dbReference>
<comment type="catalytic activity">
    <reaction evidence="16 18">
        <text>XTP + H2O = XMP + diphosphate + H(+)</text>
        <dbReference type="Rhea" id="RHEA:28610"/>
        <dbReference type="ChEBI" id="CHEBI:15377"/>
        <dbReference type="ChEBI" id="CHEBI:15378"/>
        <dbReference type="ChEBI" id="CHEBI:33019"/>
        <dbReference type="ChEBI" id="CHEBI:57464"/>
        <dbReference type="ChEBI" id="CHEBI:61314"/>
        <dbReference type="EC" id="3.6.1.66"/>
    </reaction>
</comment>
<evidence type="ECO:0000256" key="5">
    <source>
        <dbReference type="ARBA" id="ARBA00022555"/>
    </source>
</evidence>
<evidence type="ECO:0000256" key="7">
    <source>
        <dbReference type="ARBA" id="ARBA00022694"/>
    </source>
</evidence>
<dbReference type="GO" id="GO:0009022">
    <property type="term" value="F:tRNA nucleotidyltransferase activity"/>
    <property type="evidence" value="ECO:0007669"/>
    <property type="project" value="UniProtKB-UniRule"/>
</dbReference>
<dbReference type="GO" id="GO:0009146">
    <property type="term" value="P:purine nucleoside triphosphate catabolic process"/>
    <property type="evidence" value="ECO:0007669"/>
    <property type="project" value="UniProtKB-UniRule"/>
</dbReference>
<evidence type="ECO:0000313" key="22">
    <source>
        <dbReference type="EMBL" id="PSJ30980.1"/>
    </source>
</evidence>
<feature type="binding site" evidence="18">
    <location>
        <begin position="246"/>
        <end position="251"/>
    </location>
    <ligand>
        <name>substrate</name>
    </ligand>
</feature>
<protein>
    <recommendedName>
        <fullName evidence="17 18">Multifunctional fusion protein</fullName>
    </recommendedName>
    <domain>
        <recommendedName>
            <fullName evidence="18">dITP/XTP pyrophosphatase</fullName>
            <ecNumber evidence="18">3.6.1.66</ecNumber>
        </recommendedName>
        <alternativeName>
            <fullName evidence="18">Non-canonical purine NTP pyrophosphatase</fullName>
        </alternativeName>
        <alternativeName>
            <fullName evidence="18">Non-standard purine NTP pyrophosphatase</fullName>
        </alternativeName>
        <alternativeName>
            <fullName evidence="18">Nucleoside-triphosphate diphosphatase</fullName>
        </alternativeName>
        <alternativeName>
            <fullName evidence="18">Nucleoside-triphosphate pyrophosphatase</fullName>
            <shortName evidence="18">NTPase</shortName>
        </alternativeName>
    </domain>
    <domain>
        <recommendedName>
            <fullName evidence="17">Ribonuclease PH</fullName>
            <shortName evidence="17">RNase PH</shortName>
            <ecNumber evidence="17">2.7.7.56</ecNumber>
        </recommendedName>
        <alternativeName>
            <fullName evidence="17">tRNA nucleotidyltransferase</fullName>
        </alternativeName>
    </domain>
</protein>